<comment type="function">
    <text evidence="7">Catalyzes the ATP-dependent amidation of deamido-NAD to form NAD. Uses L-glutamine as a nitrogen source.</text>
</comment>
<feature type="compositionally biased region" description="Low complexity" evidence="11">
    <location>
        <begin position="55"/>
        <end position="79"/>
    </location>
</feature>
<name>A0AAD0ACN8_FAUOS</name>
<dbReference type="Pfam" id="PF02540">
    <property type="entry name" value="NAD_synthase"/>
    <property type="match status" value="1"/>
</dbReference>
<dbReference type="PROSITE" id="PS50263">
    <property type="entry name" value="CN_HYDROLASE"/>
    <property type="match status" value="1"/>
</dbReference>
<feature type="active site" description="Proton acceptor" evidence="9">
    <location>
        <position position="126"/>
    </location>
</feature>
<dbReference type="NCBIfam" id="TIGR00552">
    <property type="entry name" value="nadE"/>
    <property type="match status" value="1"/>
</dbReference>
<dbReference type="CDD" id="cd00553">
    <property type="entry name" value="NAD_synthase"/>
    <property type="match status" value="1"/>
</dbReference>
<dbReference type="InterPro" id="IPR022310">
    <property type="entry name" value="NAD/GMP_synthase"/>
</dbReference>
<keyword evidence="6 7" id="KW-0520">NAD</keyword>
<dbReference type="AlphaFoldDB" id="A0AAD0ACN8"/>
<keyword evidence="5 7" id="KW-0067">ATP-binding</keyword>
<evidence type="ECO:0000256" key="10">
    <source>
        <dbReference type="RuleBase" id="RU003811"/>
    </source>
</evidence>
<feature type="binding site" evidence="7">
    <location>
        <position position="260"/>
    </location>
    <ligand>
        <name>L-glutamine</name>
        <dbReference type="ChEBI" id="CHEBI:58359"/>
    </ligand>
</feature>
<dbReference type="PANTHER" id="PTHR23090:SF9">
    <property type="entry name" value="GLUTAMINE-DEPENDENT NAD(+) SYNTHETASE"/>
    <property type="match status" value="1"/>
</dbReference>
<dbReference type="GO" id="GO:0003952">
    <property type="term" value="F:NAD+ synthase (glutamine-hydrolyzing) activity"/>
    <property type="evidence" value="ECO:0007669"/>
    <property type="project" value="UniProtKB-UniRule"/>
</dbReference>
<evidence type="ECO:0000259" key="12">
    <source>
        <dbReference type="PROSITE" id="PS50263"/>
    </source>
</evidence>
<evidence type="ECO:0000256" key="7">
    <source>
        <dbReference type="HAMAP-Rule" id="MF_02090"/>
    </source>
</evidence>
<comment type="catalytic activity">
    <reaction evidence="7 8">
        <text>deamido-NAD(+) + L-glutamine + ATP + H2O = L-glutamate + AMP + diphosphate + NAD(+) + H(+)</text>
        <dbReference type="Rhea" id="RHEA:24384"/>
        <dbReference type="ChEBI" id="CHEBI:15377"/>
        <dbReference type="ChEBI" id="CHEBI:15378"/>
        <dbReference type="ChEBI" id="CHEBI:29985"/>
        <dbReference type="ChEBI" id="CHEBI:30616"/>
        <dbReference type="ChEBI" id="CHEBI:33019"/>
        <dbReference type="ChEBI" id="CHEBI:57540"/>
        <dbReference type="ChEBI" id="CHEBI:58359"/>
        <dbReference type="ChEBI" id="CHEBI:58437"/>
        <dbReference type="ChEBI" id="CHEBI:456215"/>
        <dbReference type="EC" id="6.3.5.1"/>
    </reaction>
</comment>
<sequence>MSHLDLTPDDSVPTQLPSESMTAKATTPNHAPTADTSNAPNQPANPQPVSQKPAQPTSQSISQSTSQSSSQPISQPTSQADSMVGLKIAVAQQQFIVGDVINNAKKMVELAKDARDKGANIIVFPELSLLGYPPEDLLLRPSLASRVKLAFELLYTVKDIVMLVGYPHIDPNGTFNSVAIIHNGQQKGFYHKQCLPNYGVFDERRYFNTGHNQVLFDYQGLTIGLLICEDLWQDAPIRALKEKGAEIIISLNASPFEQNKQEQRKALLKSRATEHNIPIVYANSVGGQDDLVFDGGSMVVNAQGKIVQEAPRFLQHTLYVVARHDAQSGQVILSEQRKSPLALSQIAETYQALVVGLRDYVNHSGFKGVLVGLSGGIDSALTLCIAVDALGADKVYAVMMPYEYTSQISLQDAQAQAHRLNVSYTVCPIHAAVEGMRHTLEPMFSNTTADTTEENIQARARGMILMALSNKFGHLVITTGNKSEMAVGYATLYGDMAGGFDVLKDVYKTQVYALANYRNRLEETPVIPERVITRPPSAELRPDQKDQDSLPDYDTLDKMLELYIDRDFGYDAIVEAGYDKDVVKKVLSMVDRNEYKRRQAAIGTKITHRAFGRERRYPLVNHWSLEFPKL</sequence>
<dbReference type="InterPro" id="IPR000132">
    <property type="entry name" value="Nitrilase/CN_hydratase_CS"/>
</dbReference>
<keyword evidence="4 7" id="KW-0547">Nucleotide-binding</keyword>
<evidence type="ECO:0000313" key="13">
    <source>
        <dbReference type="EMBL" id="ATQ82735.1"/>
    </source>
</evidence>
<protein>
    <recommendedName>
        <fullName evidence="7 8">Glutamine-dependent NAD(+) synthetase</fullName>
        <ecNumber evidence="7 8">6.3.5.1</ecNumber>
    </recommendedName>
    <alternativeName>
        <fullName evidence="7 8">NAD(+) synthase [glutamine-hydrolyzing]</fullName>
    </alternativeName>
</protein>
<feature type="compositionally biased region" description="Low complexity" evidence="11">
    <location>
        <begin position="38"/>
        <end position="48"/>
    </location>
</feature>
<dbReference type="Pfam" id="PF00795">
    <property type="entry name" value="CN_hydrolase"/>
    <property type="match status" value="1"/>
</dbReference>
<dbReference type="InterPro" id="IPR036526">
    <property type="entry name" value="C-N_Hydrolase_sf"/>
</dbReference>
<evidence type="ECO:0000256" key="2">
    <source>
        <dbReference type="ARBA" id="ARBA00007145"/>
    </source>
</evidence>
<feature type="active site" description="Nucleophile; for glutaminase activity" evidence="7">
    <location>
        <position position="228"/>
    </location>
</feature>
<dbReference type="HAMAP" id="MF_02090">
    <property type="entry name" value="NadE_glutamine_dep"/>
    <property type="match status" value="1"/>
</dbReference>
<feature type="region of interest" description="Disordered" evidence="11">
    <location>
        <begin position="1"/>
        <end position="79"/>
    </location>
</feature>
<keyword evidence="3 7" id="KW-0436">Ligase</keyword>
<feature type="domain" description="CN hydrolase" evidence="12">
    <location>
        <begin position="86"/>
        <end position="326"/>
    </location>
</feature>
<comment type="similarity">
    <text evidence="2 7 8">In the C-terminal section; belongs to the NAD synthetase family.</text>
</comment>
<accession>A0AAD0ACN8</accession>
<dbReference type="Gene3D" id="3.60.110.10">
    <property type="entry name" value="Carbon-nitrogen hydrolase"/>
    <property type="match status" value="1"/>
</dbReference>
<dbReference type="Gene3D" id="3.40.50.620">
    <property type="entry name" value="HUPs"/>
    <property type="match status" value="1"/>
</dbReference>
<feature type="binding site" evidence="7">
    <location>
        <position position="254"/>
    </location>
    <ligand>
        <name>L-glutamine</name>
        <dbReference type="ChEBI" id="CHEBI:58359"/>
    </ligand>
</feature>
<feature type="binding site" evidence="7">
    <location>
        <position position="484"/>
    </location>
    <ligand>
        <name>deamido-NAD(+)</name>
        <dbReference type="ChEBI" id="CHEBI:58437"/>
        <note>ligand shared between two neighboring subunits</note>
    </ligand>
</feature>
<comment type="caution">
    <text evidence="7">Lacks conserved residue(s) required for the propagation of feature annotation.</text>
</comment>
<comment type="pathway">
    <text evidence="1 7 8">Cofactor biosynthesis; NAD(+) biosynthesis; NAD(+) from deamido-NAD(+) (L-Gln route): step 1/1.</text>
</comment>
<organism evidence="13">
    <name type="scientific">Faucicola osloensis</name>
    <name type="common">Moraxella osloensis</name>
    <dbReference type="NCBI Taxonomy" id="34062"/>
    <lineage>
        <taxon>Bacteria</taxon>
        <taxon>Pseudomonadati</taxon>
        <taxon>Pseudomonadota</taxon>
        <taxon>Gammaproteobacteria</taxon>
        <taxon>Moraxellales</taxon>
        <taxon>Moraxellaceae</taxon>
        <taxon>Faucicola</taxon>
    </lineage>
</organism>
<evidence type="ECO:0000256" key="3">
    <source>
        <dbReference type="ARBA" id="ARBA00022598"/>
    </source>
</evidence>
<feature type="binding site" evidence="7">
    <location>
        <position position="479"/>
    </location>
    <ligand>
        <name>ATP</name>
        <dbReference type="ChEBI" id="CHEBI:30616"/>
    </ligand>
</feature>
<feature type="binding site" evidence="7">
    <location>
        <position position="455"/>
    </location>
    <ligand>
        <name>deamido-NAD(+)</name>
        <dbReference type="ChEBI" id="CHEBI:58437"/>
        <note>ligand shared between two neighboring subunits</note>
    </ligand>
</feature>
<feature type="binding site" evidence="7">
    <location>
        <position position="596"/>
    </location>
    <ligand>
        <name>deamido-NAD(+)</name>
        <dbReference type="ChEBI" id="CHEBI:58437"/>
        <note>ligand shared between two neighboring subunits</note>
    </ligand>
</feature>
<dbReference type="GO" id="GO:0004359">
    <property type="term" value="F:glutaminase activity"/>
    <property type="evidence" value="ECO:0007669"/>
    <property type="project" value="InterPro"/>
</dbReference>
<comment type="similarity">
    <text evidence="10">Belongs to the NAD synthetase family.</text>
</comment>
<dbReference type="PIRSF" id="PIRSF006630">
    <property type="entry name" value="NADS_GAT"/>
    <property type="match status" value="1"/>
</dbReference>
<dbReference type="GO" id="GO:0000257">
    <property type="term" value="F:nitrilase activity"/>
    <property type="evidence" value="ECO:0007669"/>
    <property type="project" value="UniProtKB-ARBA"/>
</dbReference>
<evidence type="ECO:0000256" key="11">
    <source>
        <dbReference type="SAM" id="MobiDB-lite"/>
    </source>
</evidence>
<dbReference type="EC" id="6.3.5.1" evidence="7 8"/>
<feature type="compositionally biased region" description="Polar residues" evidence="11">
    <location>
        <begin position="12"/>
        <end position="37"/>
    </location>
</feature>
<dbReference type="PROSITE" id="PS00920">
    <property type="entry name" value="NITRIL_CHT_1"/>
    <property type="match status" value="1"/>
</dbReference>
<proteinExistence type="inferred from homology"/>
<dbReference type="InterPro" id="IPR003010">
    <property type="entry name" value="C-N_Hydrolase"/>
</dbReference>
<reference evidence="13" key="1">
    <citation type="submission" date="2017-11" db="EMBL/GenBank/DDBJ databases">
        <title>Complete Genome Sequence from Moraxella oslensis YHS isolated from human skin.</title>
        <authorList>
            <person name="Lee K."/>
            <person name="Lim J.Y."/>
            <person name="Hwang I."/>
        </authorList>
    </citation>
    <scope>NUCLEOTIDE SEQUENCE</scope>
    <source>
        <strain evidence="13">YHS</strain>
    </source>
</reference>
<dbReference type="PANTHER" id="PTHR23090">
    <property type="entry name" value="NH 3 /GLUTAMINE-DEPENDENT NAD + SYNTHETASE"/>
    <property type="match status" value="1"/>
</dbReference>
<gene>
    <name evidence="7" type="primary">nadE</name>
    <name evidence="13" type="ORF">YHS_02195</name>
</gene>
<evidence type="ECO:0000256" key="6">
    <source>
        <dbReference type="ARBA" id="ARBA00023027"/>
    </source>
</evidence>
<dbReference type="EMBL" id="CP024176">
    <property type="protein sequence ID" value="ATQ82735.1"/>
    <property type="molecule type" value="Genomic_DNA"/>
</dbReference>
<evidence type="ECO:0000256" key="9">
    <source>
        <dbReference type="PROSITE-ProRule" id="PRU10139"/>
    </source>
</evidence>
<evidence type="ECO:0000256" key="5">
    <source>
        <dbReference type="ARBA" id="ARBA00022840"/>
    </source>
</evidence>
<dbReference type="InterPro" id="IPR014729">
    <property type="entry name" value="Rossmann-like_a/b/a_fold"/>
</dbReference>
<dbReference type="InterPro" id="IPR014445">
    <property type="entry name" value="Gln-dep_NAD_synthase"/>
</dbReference>
<evidence type="ECO:0000256" key="1">
    <source>
        <dbReference type="ARBA" id="ARBA00005188"/>
    </source>
</evidence>
<feature type="binding site" evidence="7">
    <location>
        <position position="198"/>
    </location>
    <ligand>
        <name>L-glutamine</name>
        <dbReference type="ChEBI" id="CHEBI:58359"/>
    </ligand>
</feature>
<feature type="active site" description="For glutaminase activity" evidence="7">
    <location>
        <position position="192"/>
    </location>
</feature>
<feature type="active site" description="Proton acceptor; for glutaminase activity" evidence="7">
    <location>
        <position position="126"/>
    </location>
</feature>
<feature type="binding site" evidence="7">
    <location>
        <begin position="372"/>
        <end position="379"/>
    </location>
    <ligand>
        <name>ATP</name>
        <dbReference type="ChEBI" id="CHEBI:30616"/>
    </ligand>
</feature>
<dbReference type="InterPro" id="IPR003694">
    <property type="entry name" value="NAD_synthase"/>
</dbReference>
<dbReference type="GO" id="GO:0009435">
    <property type="term" value="P:NAD+ biosynthetic process"/>
    <property type="evidence" value="ECO:0007669"/>
    <property type="project" value="UniProtKB-UniRule"/>
</dbReference>
<dbReference type="GO" id="GO:0005524">
    <property type="term" value="F:ATP binding"/>
    <property type="evidence" value="ECO:0007669"/>
    <property type="project" value="UniProtKB-UniRule"/>
</dbReference>
<evidence type="ECO:0000256" key="4">
    <source>
        <dbReference type="ARBA" id="ARBA00022741"/>
    </source>
</evidence>
<dbReference type="NCBIfam" id="NF010588">
    <property type="entry name" value="PRK13981.1"/>
    <property type="match status" value="1"/>
</dbReference>
<dbReference type="GO" id="GO:0008795">
    <property type="term" value="F:NAD+ synthase activity"/>
    <property type="evidence" value="ECO:0007669"/>
    <property type="project" value="UniProtKB-UniRule"/>
</dbReference>
<evidence type="ECO:0000256" key="8">
    <source>
        <dbReference type="PIRNR" id="PIRNR006630"/>
    </source>
</evidence>
<dbReference type="CDD" id="cd07570">
    <property type="entry name" value="GAT_Gln-NAD-synth"/>
    <property type="match status" value="1"/>
</dbReference>
<dbReference type="SUPFAM" id="SSF56317">
    <property type="entry name" value="Carbon-nitrogen hydrolase"/>
    <property type="match status" value="1"/>
</dbReference>
<dbReference type="GO" id="GO:0005737">
    <property type="term" value="C:cytoplasm"/>
    <property type="evidence" value="ECO:0007669"/>
    <property type="project" value="InterPro"/>
</dbReference>
<dbReference type="SUPFAM" id="SSF52402">
    <property type="entry name" value="Adenine nucleotide alpha hydrolases-like"/>
    <property type="match status" value="1"/>
</dbReference>
<dbReference type="FunFam" id="3.40.50.620:FF:000106">
    <property type="entry name" value="Glutamine-dependent NAD(+) synthetase"/>
    <property type="match status" value="1"/>
</dbReference>